<protein>
    <submittedName>
        <fullName evidence="2">Uncharacterized protein</fullName>
    </submittedName>
</protein>
<reference evidence="2" key="1">
    <citation type="submission" date="2022-05" db="EMBL/GenBank/DDBJ databases">
        <title>The Musa troglodytarum L. genome provides insights into the mechanism of non-climacteric behaviour and enrichment of carotenoids.</title>
        <authorList>
            <person name="Wang J."/>
        </authorList>
    </citation>
    <scope>NUCLEOTIDE SEQUENCE</scope>
    <source>
        <tissue evidence="2">Leaf</tissue>
    </source>
</reference>
<evidence type="ECO:0000256" key="1">
    <source>
        <dbReference type="SAM" id="MobiDB-lite"/>
    </source>
</evidence>
<keyword evidence="3" id="KW-1185">Reference proteome</keyword>
<name>A0A9E7HQA0_9LILI</name>
<feature type="region of interest" description="Disordered" evidence="1">
    <location>
        <begin position="471"/>
        <end position="499"/>
    </location>
</feature>
<dbReference type="PANTHER" id="PTHR36707">
    <property type="entry name" value="T20M3.17 PROTEIN"/>
    <property type="match status" value="1"/>
</dbReference>
<sequence length="516" mass="56954">MSCSRVVAYSSKLKSWTLNLQKMGLTSRNRSFQQAKEDSPGTKSAPKTRNTHNQSKNGLRVKEAALDQAHQNNSRARSSQKMTSLSNNNKKRGCISTHPSSQRRKEVSPRLKAVVKDGCNNNHSKNNTRLKEVPGLDQAHLEKTASKFLGPELKGIDVEDQISFIDRLSEDSDYMWLNSDSLSSSLLSSDDSQDVWDFDCMNLLLQVQFSPMSSSLSGSSDVSLLDKGNEFYASDESKSSHRSEMSLTLSRASSSTGKDVEELIQQGTFGNDYSVSHSERPSCYRTLFEDPSTSNSSCALPTTYVDTPSWDFNRTGIWVSSLDLENEDSELISDRDEEFDIFDSDFPSPSFGAMRLRQIQSSSSSSLKSVGQGGKVQSLDSGSDEALFWPFDHSLYSNVDVEKFLCMSPRKDESNVGVAGFHGSKLTSFRLPESNPQASRKESQRHGRASPSLTTKSVKIGCETDGGVGYGAQKTVSHPSRYRRSKTTSHQHLCSTSKIRGGPQINLNLSCNDPSV</sequence>
<evidence type="ECO:0000313" key="2">
    <source>
        <dbReference type="EMBL" id="URE34062.1"/>
    </source>
</evidence>
<feature type="compositionally biased region" description="Basic residues" evidence="1">
    <location>
        <begin position="480"/>
        <end position="489"/>
    </location>
</feature>
<accession>A0A9E7HQA0</accession>
<dbReference type="OrthoDB" id="773993at2759"/>
<dbReference type="AlphaFoldDB" id="A0A9E7HQA0"/>
<proteinExistence type="predicted"/>
<gene>
    <name evidence="2" type="ORF">MUK42_06109</name>
</gene>
<feature type="region of interest" description="Disordered" evidence="1">
    <location>
        <begin position="28"/>
        <end position="109"/>
    </location>
</feature>
<dbReference type="Proteomes" id="UP001055439">
    <property type="component" value="Chromosome 8"/>
</dbReference>
<organism evidence="2 3">
    <name type="scientific">Musa troglodytarum</name>
    <name type="common">fe'i banana</name>
    <dbReference type="NCBI Taxonomy" id="320322"/>
    <lineage>
        <taxon>Eukaryota</taxon>
        <taxon>Viridiplantae</taxon>
        <taxon>Streptophyta</taxon>
        <taxon>Embryophyta</taxon>
        <taxon>Tracheophyta</taxon>
        <taxon>Spermatophyta</taxon>
        <taxon>Magnoliopsida</taxon>
        <taxon>Liliopsida</taxon>
        <taxon>Zingiberales</taxon>
        <taxon>Musaceae</taxon>
        <taxon>Musa</taxon>
    </lineage>
</organism>
<feature type="compositionally biased region" description="Polar residues" evidence="1">
    <location>
        <begin position="41"/>
        <end position="57"/>
    </location>
</feature>
<dbReference type="EMBL" id="CP097510">
    <property type="protein sequence ID" value="URE34062.1"/>
    <property type="molecule type" value="Genomic_DNA"/>
</dbReference>
<dbReference type="PANTHER" id="PTHR36707:SF1">
    <property type="entry name" value="T20M3.17 PROTEIN"/>
    <property type="match status" value="1"/>
</dbReference>
<feature type="region of interest" description="Disordered" evidence="1">
    <location>
        <begin position="427"/>
        <end position="457"/>
    </location>
</feature>
<feature type="compositionally biased region" description="Polar residues" evidence="1">
    <location>
        <begin position="69"/>
        <end position="88"/>
    </location>
</feature>
<evidence type="ECO:0000313" key="3">
    <source>
        <dbReference type="Proteomes" id="UP001055439"/>
    </source>
</evidence>